<comment type="caution">
    <text evidence="1">The sequence shown here is derived from an EMBL/GenBank/DDBJ whole genome shotgun (WGS) entry which is preliminary data.</text>
</comment>
<organism evidence="1 2">
    <name type="scientific">Saccharibacillus sacchari</name>
    <dbReference type="NCBI Taxonomy" id="456493"/>
    <lineage>
        <taxon>Bacteria</taxon>
        <taxon>Bacillati</taxon>
        <taxon>Bacillota</taxon>
        <taxon>Bacilli</taxon>
        <taxon>Bacillales</taxon>
        <taxon>Paenibacillaceae</taxon>
        <taxon>Saccharibacillus</taxon>
    </lineage>
</organism>
<keyword evidence="2" id="KW-1185">Reference proteome</keyword>
<dbReference type="Proteomes" id="UP001380953">
    <property type="component" value="Unassembled WGS sequence"/>
</dbReference>
<accession>A0ACC6PGP2</accession>
<gene>
    <name evidence="1" type="primary">gatB</name>
    <name evidence="1" type="ORF">WKI47_19410</name>
</gene>
<sequence>MSTVQYETVVGLEVHVELHTNTKIFCGCSTEFGAPPNTHTCPVCLGHPGVLPVLNRQAVEYAVKAAMALNCQIADISHFDRKNYFYPDSPKAYQISQAARPIGEHGWIDIEVDGKTKRIGITRLHLEEDAGKLTHTGAFGSLVDFNRVGTPLVEIVSEPELSSPEEARAYLEKMRAIMQYCEVSDVKMEEGSLRCDANISLRPKGQKEFGIRAELKNMNSFRGVQRGLEYEEVRQAEILDEGGVVVQETRRWDEAKGVTLSMRGKEEAHDYRYFPDPDLVAVEISEEWKSAIQAGIPELPDARKARYSTDYSLPAYDAQVITSSKPLADLFEESLKHTDDAKSVSNWIMGDLLGHLNTSGLELNAVPITGQGLGELVGLIGKGTVSNKIAKTVFKEMLQSGKLPQQIVEEQGLVQISDEGAIKAIVVEVVAANPQSVEDYRAGKDKAIGFLVGQVMKQSKGKANPGLVNKLLVELLQA</sequence>
<proteinExistence type="predicted"/>
<evidence type="ECO:0000313" key="1">
    <source>
        <dbReference type="EMBL" id="MEJ8306074.1"/>
    </source>
</evidence>
<name>A0ACC6PGP2_9BACL</name>
<protein>
    <submittedName>
        <fullName evidence="1">Asp-tRNA(Asn)/Glu-tRNA(Gln) amidotransferase subunit GatB</fullName>
    </submittedName>
</protein>
<reference evidence="1" key="1">
    <citation type="submission" date="2024-03" db="EMBL/GenBank/DDBJ databases">
        <title>Whole genome sequecning of epiphytes from Marcgravia umbellata leaves.</title>
        <authorList>
            <person name="Kumar G."/>
            <person name="Savka M.A."/>
        </authorList>
    </citation>
    <scope>NUCLEOTIDE SEQUENCE</scope>
    <source>
        <strain evidence="1">RIT_BL5</strain>
    </source>
</reference>
<evidence type="ECO:0000313" key="2">
    <source>
        <dbReference type="Proteomes" id="UP001380953"/>
    </source>
</evidence>
<dbReference type="EMBL" id="JBBKAR010000048">
    <property type="protein sequence ID" value="MEJ8306074.1"/>
    <property type="molecule type" value="Genomic_DNA"/>
</dbReference>